<sequence length="390" mass="43032">MLPSHITLSYSRTSGIVAIAHGEEYQWAQTALAACTFRRRENGLWVLPAADLDTARRAVNALFSVAERHRTTIAASSRPFLHDVAKDLAAQLGDGWTADLEIYSHPVWQEDLVPWLWDAGELSHAVQNTRIPCAARLHNGDITLLMVERPGHDHGYVLGAFAPEPFDDNYDEPHTPTAVVVPAATGLAARIVEGRFLPAYQHALHQRRLTTVTQALDRIHEEHQILTVIRNSGRYTDAAPLDPQALPRLEHDFAEHAWLSFTHVLTHAPALLERCFTTTVPGSDDANTVTRLREALTDNRPAFDEWHQRLNDLVHTPAALRSESREEARSRLATQVMPAIETWLDHGAAFARIAQAATPAGPVALPPAPTQGPALPAAPVQPPNDPGRRR</sequence>
<dbReference type="RefSeq" id="WP_329074937.1">
    <property type="nucleotide sequence ID" value="NZ_CP109495.1"/>
</dbReference>
<organism evidence="2 3">
    <name type="scientific">Streptomyces niveus</name>
    <name type="common">Streptomyces spheroides</name>
    <dbReference type="NCBI Taxonomy" id="193462"/>
    <lineage>
        <taxon>Bacteria</taxon>
        <taxon>Bacillati</taxon>
        <taxon>Actinomycetota</taxon>
        <taxon>Actinomycetes</taxon>
        <taxon>Kitasatosporales</taxon>
        <taxon>Streptomycetaceae</taxon>
        <taxon>Streptomyces</taxon>
    </lineage>
</organism>
<name>A0ABZ1ZXV0_STRNV</name>
<reference evidence="2" key="1">
    <citation type="submission" date="2022-10" db="EMBL/GenBank/DDBJ databases">
        <title>The complete genomes of actinobacterial strains from the NBC collection.</title>
        <authorList>
            <person name="Joergensen T.S."/>
            <person name="Alvarez Arevalo M."/>
            <person name="Sterndorff E.B."/>
            <person name="Faurdal D."/>
            <person name="Vuksanovic O."/>
            <person name="Mourched A.-S."/>
            <person name="Charusanti P."/>
            <person name="Shaw S."/>
            <person name="Blin K."/>
            <person name="Weber T."/>
        </authorList>
    </citation>
    <scope>NUCLEOTIDE SEQUENCE</scope>
    <source>
        <strain evidence="2">NBC_01432</strain>
    </source>
</reference>
<dbReference type="Proteomes" id="UP001432209">
    <property type="component" value="Chromosome"/>
</dbReference>
<evidence type="ECO:0000256" key="1">
    <source>
        <dbReference type="SAM" id="MobiDB-lite"/>
    </source>
</evidence>
<evidence type="ECO:0000313" key="3">
    <source>
        <dbReference type="Proteomes" id="UP001432209"/>
    </source>
</evidence>
<feature type="region of interest" description="Disordered" evidence="1">
    <location>
        <begin position="360"/>
        <end position="390"/>
    </location>
</feature>
<proteinExistence type="predicted"/>
<dbReference type="EMBL" id="CP109495">
    <property type="protein sequence ID" value="WUX51297.1"/>
    <property type="molecule type" value="Genomic_DNA"/>
</dbReference>
<evidence type="ECO:0000313" key="2">
    <source>
        <dbReference type="EMBL" id="WUX51297.1"/>
    </source>
</evidence>
<protein>
    <submittedName>
        <fullName evidence="2">Uncharacterized protein</fullName>
    </submittedName>
</protein>
<gene>
    <name evidence="2" type="ORF">OG442_06955</name>
</gene>
<keyword evidence="3" id="KW-1185">Reference proteome</keyword>
<feature type="compositionally biased region" description="Pro residues" evidence="1">
    <location>
        <begin position="379"/>
        <end position="390"/>
    </location>
</feature>
<accession>A0ABZ1ZXV0</accession>